<organism evidence="2 3">
    <name type="scientific">Elysia crispata</name>
    <name type="common">lettuce slug</name>
    <dbReference type="NCBI Taxonomy" id="231223"/>
    <lineage>
        <taxon>Eukaryota</taxon>
        <taxon>Metazoa</taxon>
        <taxon>Spiralia</taxon>
        <taxon>Lophotrochozoa</taxon>
        <taxon>Mollusca</taxon>
        <taxon>Gastropoda</taxon>
        <taxon>Heterobranchia</taxon>
        <taxon>Euthyneura</taxon>
        <taxon>Panpulmonata</taxon>
        <taxon>Sacoglossa</taxon>
        <taxon>Placobranchoidea</taxon>
        <taxon>Plakobranchidae</taxon>
        <taxon>Elysia</taxon>
    </lineage>
</organism>
<accession>A0AAE1CQ51</accession>
<dbReference type="EMBL" id="JAWDGP010007240">
    <property type="protein sequence ID" value="KAK3727442.1"/>
    <property type="molecule type" value="Genomic_DNA"/>
</dbReference>
<comment type="caution">
    <text evidence="2">The sequence shown here is derived from an EMBL/GenBank/DDBJ whole genome shotgun (WGS) entry which is preliminary data.</text>
</comment>
<sequence length="81" mass="9088">MGNKTSRTRQERSLDQGEINPVQRKKNDRGSVECEVLGFGPEALESAAAWEYCRKNPQHSTFLSQNLTSSTCLKNTGKPQF</sequence>
<dbReference type="Proteomes" id="UP001283361">
    <property type="component" value="Unassembled WGS sequence"/>
</dbReference>
<protein>
    <submittedName>
        <fullName evidence="2">Uncharacterized protein</fullName>
    </submittedName>
</protein>
<proteinExistence type="predicted"/>
<feature type="region of interest" description="Disordered" evidence="1">
    <location>
        <begin position="1"/>
        <end position="31"/>
    </location>
</feature>
<evidence type="ECO:0000313" key="2">
    <source>
        <dbReference type="EMBL" id="KAK3727442.1"/>
    </source>
</evidence>
<gene>
    <name evidence="2" type="ORF">RRG08_058859</name>
</gene>
<keyword evidence="3" id="KW-1185">Reference proteome</keyword>
<dbReference type="AlphaFoldDB" id="A0AAE1CQ51"/>
<name>A0AAE1CQ51_9GAST</name>
<evidence type="ECO:0000256" key="1">
    <source>
        <dbReference type="SAM" id="MobiDB-lite"/>
    </source>
</evidence>
<reference evidence="2" key="1">
    <citation type="journal article" date="2023" name="G3 (Bethesda)">
        <title>A reference genome for the long-term kleptoplast-retaining sea slug Elysia crispata morphotype clarki.</title>
        <authorList>
            <person name="Eastman K.E."/>
            <person name="Pendleton A.L."/>
            <person name="Shaikh M.A."/>
            <person name="Suttiyut T."/>
            <person name="Ogas R."/>
            <person name="Tomko P."/>
            <person name="Gavelis G."/>
            <person name="Widhalm J.R."/>
            <person name="Wisecaver J.H."/>
        </authorList>
    </citation>
    <scope>NUCLEOTIDE SEQUENCE</scope>
    <source>
        <strain evidence="2">ECLA1</strain>
    </source>
</reference>
<evidence type="ECO:0000313" key="3">
    <source>
        <dbReference type="Proteomes" id="UP001283361"/>
    </source>
</evidence>